<evidence type="ECO:0000256" key="1">
    <source>
        <dbReference type="SAM" id="MobiDB-lite"/>
    </source>
</evidence>
<reference evidence="2 3" key="1">
    <citation type="journal article" date="2019" name="Int. J. Syst. Evol. Microbiol.">
        <title>The Global Catalogue of Microorganisms (GCM) 10K type strain sequencing project: providing services to taxonomists for standard genome sequencing and annotation.</title>
        <authorList>
            <consortium name="The Broad Institute Genomics Platform"/>
            <consortium name="The Broad Institute Genome Sequencing Center for Infectious Disease"/>
            <person name="Wu L."/>
            <person name="Ma J."/>
        </authorList>
    </citation>
    <scope>NUCLEOTIDE SEQUENCE [LARGE SCALE GENOMIC DNA]</scope>
    <source>
        <strain evidence="2 3">JCM 15921</strain>
    </source>
</reference>
<name>A0ABN2Z1K2_9MICC</name>
<organism evidence="2 3">
    <name type="scientific">Arthrobacter humicola</name>
    <dbReference type="NCBI Taxonomy" id="409291"/>
    <lineage>
        <taxon>Bacteria</taxon>
        <taxon>Bacillati</taxon>
        <taxon>Actinomycetota</taxon>
        <taxon>Actinomycetes</taxon>
        <taxon>Micrococcales</taxon>
        <taxon>Micrococcaceae</taxon>
        <taxon>Arthrobacter</taxon>
    </lineage>
</organism>
<protein>
    <recommendedName>
        <fullName evidence="4">Teichuronic acid biosynthesis glycosyltransferase TuaH</fullName>
    </recommendedName>
</protein>
<dbReference type="RefSeq" id="WP_344364894.1">
    <property type="nucleotide sequence ID" value="NZ_BAAAQB010000029.1"/>
</dbReference>
<dbReference type="EMBL" id="BAAAQB010000029">
    <property type="protein sequence ID" value="GAA2135377.1"/>
    <property type="molecule type" value="Genomic_DNA"/>
</dbReference>
<dbReference type="SUPFAM" id="SSF53756">
    <property type="entry name" value="UDP-Glycosyltransferase/glycogen phosphorylase"/>
    <property type="match status" value="1"/>
</dbReference>
<accession>A0ABN2Z1K2</accession>
<feature type="region of interest" description="Disordered" evidence="1">
    <location>
        <begin position="380"/>
        <end position="404"/>
    </location>
</feature>
<keyword evidence="3" id="KW-1185">Reference proteome</keyword>
<evidence type="ECO:0000313" key="3">
    <source>
        <dbReference type="Proteomes" id="UP001500102"/>
    </source>
</evidence>
<evidence type="ECO:0000313" key="2">
    <source>
        <dbReference type="EMBL" id="GAA2135377.1"/>
    </source>
</evidence>
<gene>
    <name evidence="2" type="ORF">GCM10009825_19630</name>
</gene>
<proteinExistence type="predicted"/>
<feature type="compositionally biased region" description="Low complexity" evidence="1">
    <location>
        <begin position="386"/>
        <end position="404"/>
    </location>
</feature>
<sequence>MKIRDSKADRIFVYIPGNRWDDVEGTDQRLAAALGENIPVLWVDPPLAVHRSFDRGARPLFGGIELQDVASGITRVRWLFVPGATREPVAPLTAAALSIVIKSCLKVTGGRPVAVMCTSPVMTIPDGVSGTKILYVTDDWISGADLMGLSPRLVKKNLARNLQRADITLAVSPHLVNTLNQESGLRVEAGLLPNGCVLPAKAAKGNRSRTAALVGTLNERLDIALLEKLAESGISLLVIGPRTDKDPAVGARLDRFLASDTVRWLGKLPAASLPGYLATVSVGLTPYVDSEFNRASFPLKTLDYLAAGLAVVATDLPAVRWLESEDVAVAKDHTEFLNLVHLATGTPSDPAIEDRRRSFARSHAWSARSSALLALLGAPSPDRQISTSANTTASNRTAVSLAKE</sequence>
<comment type="caution">
    <text evidence="2">The sequence shown here is derived from an EMBL/GenBank/DDBJ whole genome shotgun (WGS) entry which is preliminary data.</text>
</comment>
<dbReference type="Gene3D" id="3.40.50.2000">
    <property type="entry name" value="Glycogen Phosphorylase B"/>
    <property type="match status" value="1"/>
</dbReference>
<dbReference type="Proteomes" id="UP001500102">
    <property type="component" value="Unassembled WGS sequence"/>
</dbReference>
<dbReference type="Pfam" id="PF13692">
    <property type="entry name" value="Glyco_trans_1_4"/>
    <property type="match status" value="1"/>
</dbReference>
<evidence type="ECO:0008006" key="4">
    <source>
        <dbReference type="Google" id="ProtNLM"/>
    </source>
</evidence>